<name>A0A9X2C1U8_9BURK</name>
<gene>
    <name evidence="5" type="ORF">LPC04_22945</name>
</gene>
<protein>
    <submittedName>
        <fullName evidence="5">GNAT family N-acetyltransferase</fullName>
        <ecNumber evidence="5">2.3.1.-</ecNumber>
    </submittedName>
</protein>
<dbReference type="RefSeq" id="WP_275684625.1">
    <property type="nucleotide sequence ID" value="NZ_JAJLJH010000009.1"/>
</dbReference>
<dbReference type="Gene3D" id="3.40.630.30">
    <property type="match status" value="2"/>
</dbReference>
<dbReference type="EMBL" id="JAJLJH010000009">
    <property type="protein sequence ID" value="MCK9688577.1"/>
    <property type="molecule type" value="Genomic_DNA"/>
</dbReference>
<dbReference type="PANTHER" id="PTHR43072">
    <property type="entry name" value="N-ACETYLTRANSFERASE"/>
    <property type="match status" value="1"/>
</dbReference>
<feature type="region of interest" description="Disordered" evidence="3">
    <location>
        <begin position="320"/>
        <end position="347"/>
    </location>
</feature>
<comment type="caution">
    <text evidence="5">The sequence shown here is derived from an EMBL/GenBank/DDBJ whole genome shotgun (WGS) entry which is preliminary data.</text>
</comment>
<dbReference type="InterPro" id="IPR000182">
    <property type="entry name" value="GNAT_dom"/>
</dbReference>
<evidence type="ECO:0000256" key="1">
    <source>
        <dbReference type="ARBA" id="ARBA00022679"/>
    </source>
</evidence>
<dbReference type="CDD" id="cd04301">
    <property type="entry name" value="NAT_SF"/>
    <property type="match status" value="1"/>
</dbReference>
<evidence type="ECO:0000256" key="2">
    <source>
        <dbReference type="ARBA" id="ARBA00023315"/>
    </source>
</evidence>
<feature type="compositionally biased region" description="Pro residues" evidence="3">
    <location>
        <begin position="323"/>
        <end position="334"/>
    </location>
</feature>
<dbReference type="PANTHER" id="PTHR43072:SF23">
    <property type="entry name" value="UPF0039 PROTEIN C11D3.02C"/>
    <property type="match status" value="1"/>
</dbReference>
<dbReference type="GO" id="GO:0016747">
    <property type="term" value="F:acyltransferase activity, transferring groups other than amino-acyl groups"/>
    <property type="evidence" value="ECO:0007669"/>
    <property type="project" value="InterPro"/>
</dbReference>
<dbReference type="SUPFAM" id="SSF55729">
    <property type="entry name" value="Acyl-CoA N-acyltransferases (Nat)"/>
    <property type="match status" value="2"/>
</dbReference>
<dbReference type="Pfam" id="PF13420">
    <property type="entry name" value="Acetyltransf_4"/>
    <property type="match status" value="1"/>
</dbReference>
<dbReference type="EC" id="2.3.1.-" evidence="5"/>
<proteinExistence type="predicted"/>
<evidence type="ECO:0000259" key="4">
    <source>
        <dbReference type="PROSITE" id="PS51186"/>
    </source>
</evidence>
<feature type="domain" description="N-acetyltransferase" evidence="4">
    <location>
        <begin position="9"/>
        <end position="151"/>
    </location>
</feature>
<keyword evidence="1 5" id="KW-0808">Transferase</keyword>
<dbReference type="PROSITE" id="PS51186">
    <property type="entry name" value="GNAT"/>
    <property type="match status" value="2"/>
</dbReference>
<dbReference type="AlphaFoldDB" id="A0A9X2C1U8"/>
<dbReference type="InterPro" id="IPR016181">
    <property type="entry name" value="Acyl_CoA_acyltransferase"/>
</dbReference>
<accession>A0A9X2C1U8</accession>
<organism evidence="5 6">
    <name type="scientific">Scleromatobacter humisilvae</name>
    <dbReference type="NCBI Taxonomy" id="2897159"/>
    <lineage>
        <taxon>Bacteria</taxon>
        <taxon>Pseudomonadati</taxon>
        <taxon>Pseudomonadota</taxon>
        <taxon>Betaproteobacteria</taxon>
        <taxon>Burkholderiales</taxon>
        <taxon>Sphaerotilaceae</taxon>
        <taxon>Scleromatobacter</taxon>
    </lineage>
</organism>
<reference evidence="5" key="1">
    <citation type="submission" date="2021-11" db="EMBL/GenBank/DDBJ databases">
        <title>BS-T2-15 a new species belonging to the Comamonadaceae family isolated from the soil of a French oak forest.</title>
        <authorList>
            <person name="Mieszkin S."/>
            <person name="Alain K."/>
        </authorList>
    </citation>
    <scope>NUCLEOTIDE SEQUENCE</scope>
    <source>
        <strain evidence="5">BS-T2-15</strain>
    </source>
</reference>
<feature type="domain" description="N-acetyltransferase" evidence="4">
    <location>
        <begin position="158"/>
        <end position="316"/>
    </location>
</feature>
<dbReference type="Proteomes" id="UP001139353">
    <property type="component" value="Unassembled WGS sequence"/>
</dbReference>
<evidence type="ECO:0000313" key="6">
    <source>
        <dbReference type="Proteomes" id="UP001139353"/>
    </source>
</evidence>
<evidence type="ECO:0000256" key="3">
    <source>
        <dbReference type="SAM" id="MobiDB-lite"/>
    </source>
</evidence>
<keyword evidence="2 5" id="KW-0012">Acyltransferase</keyword>
<sequence length="347" mass="37719">MAEAPLHQMTLRPADPADWPAIAALTQGCCPRTTDVPERLETWLLGEAGAEVVGAVELEPVGDIGFLRCVAVDRRHRSAGLGKELAAAVESFARSKGMNELCLLTTAAVPFFAARGYRVDNRADAPAAVQATPAFQAGNPDTAVFMTLRLDGRANHAAHIRSATGEDANAILDIYGPIVRHTALSSETEPPSVDEMRARIERALPELPWLVSHDERGTVSGYAFASRHRERAAYRWTVDTSICVRQGCREQGIGRRLGDELLKQLVQRGYRQAFARVVLPNEASIRLHRALGFESVGVFKSAAFKNGAWRDVSWWQRQLQDLPPQPAEPVPSPQAGPAAPNTRPAGA</sequence>
<dbReference type="Pfam" id="PF00583">
    <property type="entry name" value="Acetyltransf_1"/>
    <property type="match status" value="1"/>
</dbReference>
<keyword evidence="6" id="KW-1185">Reference proteome</keyword>
<evidence type="ECO:0000313" key="5">
    <source>
        <dbReference type="EMBL" id="MCK9688577.1"/>
    </source>
</evidence>